<evidence type="ECO:0000313" key="2">
    <source>
        <dbReference type="EMBL" id="GHI40845.1"/>
    </source>
</evidence>
<sequence length="360" mass="38021">MSRTPVTHGFLRTASAAAHLRLFVLVGVLTVLVTRAFLSLADYPKLGGGAGKGGLHIAHMLWGGLLMLAGLLVMLVFTGVASRQRGAVIGGVGFGLFIDEVGKLVSVDGYFYRPAAGIIYLTFVALTGLAWWVTRRGRSDREAAPAATRSAAAADTALHGVLRGLTPQERDEALRRLRDTGAPATELDAALAALLEVVPERPARGFRPHHHAAQRVRTWLTVRVSGNRGSVHIAAWGATLQAALLLVAIAADGLTGNLAAETQWTAITGALACSLTSLVLSVRGTALLRRDRNAALHNLRAALLVDLLLGQAFKFMINQFSAVAGWLISLALLHVLSAQMGRRQVQRAPAGHGMSENGTG</sequence>
<feature type="transmembrane region" description="Helical" evidence="1">
    <location>
        <begin position="319"/>
        <end position="337"/>
    </location>
</feature>
<accession>A0ABQ3QUA3</accession>
<feature type="transmembrane region" description="Helical" evidence="1">
    <location>
        <begin position="111"/>
        <end position="133"/>
    </location>
</feature>
<feature type="transmembrane region" description="Helical" evidence="1">
    <location>
        <begin position="60"/>
        <end position="80"/>
    </location>
</feature>
<evidence type="ECO:0000256" key="1">
    <source>
        <dbReference type="SAM" id="Phobius"/>
    </source>
</evidence>
<gene>
    <name evidence="2" type="ORF">Sviol_52530</name>
</gene>
<comment type="caution">
    <text evidence="2">The sequence shown here is derived from an EMBL/GenBank/DDBJ whole genome shotgun (WGS) entry which is preliminary data.</text>
</comment>
<dbReference type="EMBL" id="BNDY01000017">
    <property type="protein sequence ID" value="GHI40845.1"/>
    <property type="molecule type" value="Genomic_DNA"/>
</dbReference>
<keyword evidence="1" id="KW-1133">Transmembrane helix</keyword>
<protein>
    <recommendedName>
        <fullName evidence="4">Integral membrane protein</fullName>
    </recommendedName>
</protein>
<dbReference type="RefSeq" id="WP_189962531.1">
    <property type="nucleotide sequence ID" value="NZ_BMUA01000005.1"/>
</dbReference>
<keyword evidence="3" id="KW-1185">Reference proteome</keyword>
<feature type="transmembrane region" description="Helical" evidence="1">
    <location>
        <begin position="20"/>
        <end position="40"/>
    </location>
</feature>
<proteinExistence type="predicted"/>
<name>A0ABQ3QUA3_9ACTN</name>
<feature type="transmembrane region" description="Helical" evidence="1">
    <location>
        <begin position="233"/>
        <end position="251"/>
    </location>
</feature>
<evidence type="ECO:0008006" key="4">
    <source>
        <dbReference type="Google" id="ProtNLM"/>
    </source>
</evidence>
<evidence type="ECO:0000313" key="3">
    <source>
        <dbReference type="Proteomes" id="UP001050808"/>
    </source>
</evidence>
<organism evidence="2 3">
    <name type="scientific">Streptomyces violascens</name>
    <dbReference type="NCBI Taxonomy" id="67381"/>
    <lineage>
        <taxon>Bacteria</taxon>
        <taxon>Bacillati</taxon>
        <taxon>Actinomycetota</taxon>
        <taxon>Actinomycetes</taxon>
        <taxon>Kitasatosporales</taxon>
        <taxon>Streptomycetaceae</taxon>
        <taxon>Streptomyces</taxon>
    </lineage>
</organism>
<keyword evidence="1" id="KW-0472">Membrane</keyword>
<keyword evidence="1" id="KW-0812">Transmembrane</keyword>
<reference evidence="2" key="1">
    <citation type="submission" date="2024-05" db="EMBL/GenBank/DDBJ databases">
        <title>Whole genome shotgun sequence of Streptomyces violascens NBRC 12920.</title>
        <authorList>
            <person name="Komaki H."/>
            <person name="Tamura T."/>
        </authorList>
    </citation>
    <scope>NUCLEOTIDE SEQUENCE</scope>
    <source>
        <strain evidence="2">NBRC 12920</strain>
    </source>
</reference>
<dbReference type="Proteomes" id="UP001050808">
    <property type="component" value="Unassembled WGS sequence"/>
</dbReference>
<feature type="transmembrane region" description="Helical" evidence="1">
    <location>
        <begin position="87"/>
        <end position="105"/>
    </location>
</feature>